<dbReference type="InterPro" id="IPR014030">
    <property type="entry name" value="Ketoacyl_synth_N"/>
</dbReference>
<dbReference type="SMART" id="SM00825">
    <property type="entry name" value="PKS_KS"/>
    <property type="match status" value="1"/>
</dbReference>
<organism evidence="5 6">
    <name type="scientific">Rossellomorea pakistanensis</name>
    <dbReference type="NCBI Taxonomy" id="992288"/>
    <lineage>
        <taxon>Bacteria</taxon>
        <taxon>Bacillati</taxon>
        <taxon>Bacillota</taxon>
        <taxon>Bacilli</taxon>
        <taxon>Bacillales</taxon>
        <taxon>Bacillaceae</taxon>
        <taxon>Rossellomorea</taxon>
    </lineage>
</organism>
<evidence type="ECO:0000256" key="2">
    <source>
        <dbReference type="ARBA" id="ARBA00022679"/>
    </source>
</evidence>
<dbReference type="Pfam" id="PF00109">
    <property type="entry name" value="ketoacyl-synt"/>
    <property type="match status" value="1"/>
</dbReference>
<feature type="domain" description="Ketosynthase family 3 (KS3)" evidence="4">
    <location>
        <begin position="1"/>
        <end position="387"/>
    </location>
</feature>
<gene>
    <name evidence="5" type="ORF">JOC86_004034</name>
</gene>
<dbReference type="EMBL" id="JAFBDZ010000004">
    <property type="protein sequence ID" value="MBM7587461.1"/>
    <property type="molecule type" value="Genomic_DNA"/>
</dbReference>
<evidence type="ECO:0000256" key="3">
    <source>
        <dbReference type="RuleBase" id="RU003694"/>
    </source>
</evidence>
<dbReference type="PROSITE" id="PS52004">
    <property type="entry name" value="KS3_2"/>
    <property type="match status" value="1"/>
</dbReference>
<name>A0ABS2NHW1_9BACI</name>
<keyword evidence="6" id="KW-1185">Reference proteome</keyword>
<dbReference type="RefSeq" id="WP_205174624.1">
    <property type="nucleotide sequence ID" value="NZ_JAFBDZ010000004.1"/>
</dbReference>
<dbReference type="InterPro" id="IPR000794">
    <property type="entry name" value="Beta-ketoacyl_synthase"/>
</dbReference>
<dbReference type="PANTHER" id="PTHR11712:SF336">
    <property type="entry name" value="3-OXOACYL-[ACYL-CARRIER-PROTEIN] SYNTHASE, MITOCHONDRIAL"/>
    <property type="match status" value="1"/>
</dbReference>
<proteinExistence type="inferred from homology"/>
<dbReference type="Proteomes" id="UP001646157">
    <property type="component" value="Unassembled WGS sequence"/>
</dbReference>
<evidence type="ECO:0000313" key="5">
    <source>
        <dbReference type="EMBL" id="MBM7587461.1"/>
    </source>
</evidence>
<accession>A0ABS2NHW1</accession>
<reference evidence="5 6" key="1">
    <citation type="submission" date="2021-01" db="EMBL/GenBank/DDBJ databases">
        <title>Genomic Encyclopedia of Type Strains, Phase IV (KMG-IV): sequencing the most valuable type-strain genomes for metagenomic binning, comparative biology and taxonomic classification.</title>
        <authorList>
            <person name="Goeker M."/>
        </authorList>
    </citation>
    <scope>NUCLEOTIDE SEQUENCE [LARGE SCALE GENOMIC DNA]</scope>
    <source>
        <strain evidence="5 6">DSM 24834</strain>
    </source>
</reference>
<dbReference type="InterPro" id="IPR014031">
    <property type="entry name" value="Ketoacyl_synth_C"/>
</dbReference>
<evidence type="ECO:0000313" key="6">
    <source>
        <dbReference type="Proteomes" id="UP001646157"/>
    </source>
</evidence>
<comment type="caution">
    <text evidence="5">The sequence shown here is derived from an EMBL/GenBank/DDBJ whole genome shotgun (WGS) entry which is preliminary data.</text>
</comment>
<dbReference type="SUPFAM" id="SSF53901">
    <property type="entry name" value="Thiolase-like"/>
    <property type="match status" value="1"/>
</dbReference>
<dbReference type="GO" id="GO:0004315">
    <property type="term" value="F:3-oxoacyl-[acyl-carrier-protein] synthase activity"/>
    <property type="evidence" value="ECO:0007669"/>
    <property type="project" value="UniProtKB-EC"/>
</dbReference>
<comment type="similarity">
    <text evidence="1 3">Belongs to the thiolase-like superfamily. Beta-ketoacyl-ACP synthases family.</text>
</comment>
<protein>
    <submittedName>
        <fullName evidence="5">3-oxoacyl-[acyl-carrier-protein] synthase II</fullName>
        <ecNumber evidence="5">2.3.1.179</ecNumber>
    </submittedName>
</protein>
<sequence length="390" mass="42101">METVITGSGIIGPKFSTIERFTEILKIGEDVLQEETFHDKTLYVGRVKEEDIRVTSLPNGKRYPKAVQFLLHACQDAIQMAMVKLEDYRVAVVIGSSGGVTSEVIDHTRKLDKHRRASPFTIGNMNAYSLSSSVCAAFQLNGMSFTLANSCTSGLDALQLADILLKSNQVDICIVGGTDATVCETLMKGFLPLKVLQVLKDGEVPYGPFSGGEGFTMSEGAGVLIVERQDIASQRGAKVLGVVRKTSMTQDALSPYQTDPSGGSLLKAVDECIGSEIPTYINSQGLGIKKNDDIEAYIYEKRFNKYKVPITSIKGMVGHSMGASGMFQVISSLVSMENHFIPPTINSKKTNYPGLPITESLLRKEVQSVLITSQGYGGSNSCTLISKGGK</sequence>
<evidence type="ECO:0000259" key="4">
    <source>
        <dbReference type="PROSITE" id="PS52004"/>
    </source>
</evidence>
<dbReference type="Gene3D" id="3.40.47.10">
    <property type="match status" value="1"/>
</dbReference>
<dbReference type="InterPro" id="IPR020841">
    <property type="entry name" value="PKS_Beta-ketoAc_synthase_dom"/>
</dbReference>
<evidence type="ECO:0000256" key="1">
    <source>
        <dbReference type="ARBA" id="ARBA00008467"/>
    </source>
</evidence>
<dbReference type="Pfam" id="PF02801">
    <property type="entry name" value="Ketoacyl-synt_C"/>
    <property type="match status" value="1"/>
</dbReference>
<dbReference type="InterPro" id="IPR016039">
    <property type="entry name" value="Thiolase-like"/>
</dbReference>
<keyword evidence="2 3" id="KW-0808">Transferase</keyword>
<dbReference type="EC" id="2.3.1.179" evidence="5"/>
<dbReference type="PANTHER" id="PTHR11712">
    <property type="entry name" value="POLYKETIDE SYNTHASE-RELATED"/>
    <property type="match status" value="1"/>
</dbReference>
<keyword evidence="5" id="KW-0012">Acyltransferase</keyword>